<organism evidence="1 2">
    <name type="scientific">Kribbella yunnanensis</name>
    <dbReference type="NCBI Taxonomy" id="190194"/>
    <lineage>
        <taxon>Bacteria</taxon>
        <taxon>Bacillati</taxon>
        <taxon>Actinomycetota</taxon>
        <taxon>Actinomycetes</taxon>
        <taxon>Propionibacteriales</taxon>
        <taxon>Kribbellaceae</taxon>
        <taxon>Kribbella</taxon>
    </lineage>
</organism>
<dbReference type="EMBL" id="BAAANF010000002">
    <property type="protein sequence ID" value="GAA1669171.1"/>
    <property type="molecule type" value="Genomic_DNA"/>
</dbReference>
<evidence type="ECO:0000313" key="1">
    <source>
        <dbReference type="EMBL" id="GAA1669171.1"/>
    </source>
</evidence>
<protein>
    <submittedName>
        <fullName evidence="1">Uncharacterized protein</fullName>
    </submittedName>
</protein>
<evidence type="ECO:0000313" key="2">
    <source>
        <dbReference type="Proteomes" id="UP001500280"/>
    </source>
</evidence>
<sequence length="381" mass="40734">MGVLPVAAELGLPSAGDGRVEPVVGSAVDVALARQAVAVRRGDAAGFLAEVAPGAVGRQARVFRGLRALEAEVGFRRREAWVDPGAVRRYGAGAVTFRVSLRYAVTGLPPAVADLGYTYVVRGGVARLVDVNRLDAVLKSNRQPWDVAELEVVRRSGVVVLVDRGQRARGERIAAVTAQAAQVVDRLWPGPLQKIPLVVALKNPTVLTTLPATLPGQEPIRIQPMHSARPDGRPVGGWVVVEPSDSVPSLAEVVHGLTHLAAVKMGDEAPRWLAEGLAAYAANLVRPVEVVARERAAVAKAVRGRVERLPRDDEFGTTESYRVSWLAVELMVRAVGVGSVTRFYLQVARRGYSEFARARMMQEYAGITAGDLVVNLRGPAA</sequence>
<proteinExistence type="predicted"/>
<accession>A0ABP4SBH9</accession>
<keyword evidence="2" id="KW-1185">Reference proteome</keyword>
<gene>
    <name evidence="1" type="ORF">GCM10009745_09540</name>
</gene>
<dbReference type="Proteomes" id="UP001500280">
    <property type="component" value="Unassembled WGS sequence"/>
</dbReference>
<reference evidence="2" key="1">
    <citation type="journal article" date="2019" name="Int. J. Syst. Evol. Microbiol.">
        <title>The Global Catalogue of Microorganisms (GCM) 10K type strain sequencing project: providing services to taxonomists for standard genome sequencing and annotation.</title>
        <authorList>
            <consortium name="The Broad Institute Genomics Platform"/>
            <consortium name="The Broad Institute Genome Sequencing Center for Infectious Disease"/>
            <person name="Wu L."/>
            <person name="Ma J."/>
        </authorList>
    </citation>
    <scope>NUCLEOTIDE SEQUENCE [LARGE SCALE GENOMIC DNA]</scope>
    <source>
        <strain evidence="2">JCM 14307</strain>
    </source>
</reference>
<name>A0ABP4SBH9_9ACTN</name>
<comment type="caution">
    <text evidence="1">The sequence shown here is derived from an EMBL/GenBank/DDBJ whole genome shotgun (WGS) entry which is preliminary data.</text>
</comment>